<sequence>MATETLTVDFSKAFPLFPLPGVVLLPHGVAPLHIFEDRYRAMTRRALDGAGLIAMASLMPGGGSGAAADAEADDEPPKLRPAVCLGYVSQHERLDDGRYHMLLQGIARAEIVKELAPHEEGFRRARLRPLGEPGADAEAVAAAADRLLKRRAELDALLADPELQKLAAVARLNEWLEDALPTEAVCDVVSMTLVQDDALRYALLAEGEAPRRLDAVLRFLQKTRAEMRSAEDAPRDAGGYLLN</sequence>
<dbReference type="EMBL" id="AP012338">
    <property type="protein sequence ID" value="BAM04461.1"/>
    <property type="molecule type" value="Genomic_DNA"/>
</dbReference>
<dbReference type="Proteomes" id="UP000007881">
    <property type="component" value="Chromosome"/>
</dbReference>
<keyword evidence="1" id="KW-1133">Transmembrane helix</keyword>
<dbReference type="RefSeq" id="WP_014437676.1">
    <property type="nucleotide sequence ID" value="NC_017080.1"/>
</dbReference>
<dbReference type="InterPro" id="IPR046336">
    <property type="entry name" value="Lon_prtase_N_sf"/>
</dbReference>
<feature type="transmembrane region" description="Helical" evidence="1">
    <location>
        <begin position="16"/>
        <end position="35"/>
    </location>
</feature>
<dbReference type="AlphaFoldDB" id="I0IGS3"/>
<evidence type="ECO:0000313" key="3">
    <source>
        <dbReference type="EMBL" id="BAM04461.1"/>
    </source>
</evidence>
<protein>
    <recommendedName>
        <fullName evidence="2">Lon N-terminal domain-containing protein</fullName>
    </recommendedName>
</protein>
<dbReference type="Pfam" id="PF02190">
    <property type="entry name" value="LON_substr_bdg"/>
    <property type="match status" value="1"/>
</dbReference>
<evidence type="ECO:0000313" key="4">
    <source>
        <dbReference type="Proteomes" id="UP000007881"/>
    </source>
</evidence>
<dbReference type="PANTHER" id="PTHR46732">
    <property type="entry name" value="ATP-DEPENDENT PROTEASE LA (LON) DOMAIN PROTEIN"/>
    <property type="match status" value="1"/>
</dbReference>
<dbReference type="InterPro" id="IPR015947">
    <property type="entry name" value="PUA-like_sf"/>
</dbReference>
<evidence type="ECO:0000256" key="1">
    <source>
        <dbReference type="SAM" id="Phobius"/>
    </source>
</evidence>
<evidence type="ECO:0000259" key="2">
    <source>
        <dbReference type="PROSITE" id="PS51787"/>
    </source>
</evidence>
<gene>
    <name evidence="3" type="ordered locus">PSMK_23020</name>
</gene>
<proteinExistence type="predicted"/>
<keyword evidence="4" id="KW-1185">Reference proteome</keyword>
<dbReference type="PROSITE" id="PS51787">
    <property type="entry name" value="LON_N"/>
    <property type="match status" value="1"/>
</dbReference>
<dbReference type="eggNOG" id="COG2802">
    <property type="taxonomic scope" value="Bacteria"/>
</dbReference>
<keyword evidence="1" id="KW-0812">Transmembrane</keyword>
<accession>I0IGS3</accession>
<dbReference type="SMART" id="SM00464">
    <property type="entry name" value="LON"/>
    <property type="match status" value="1"/>
</dbReference>
<dbReference type="Gene3D" id="2.30.130.40">
    <property type="entry name" value="LON domain-like"/>
    <property type="match status" value="1"/>
</dbReference>
<dbReference type="STRING" id="1142394.PSMK_23020"/>
<dbReference type="HOGENOM" id="CLU_048359_2_1_0"/>
<keyword evidence="1" id="KW-0472">Membrane</keyword>
<feature type="domain" description="Lon N-terminal" evidence="2">
    <location>
        <begin position="14"/>
        <end position="224"/>
    </location>
</feature>
<dbReference type="KEGG" id="phm:PSMK_23020"/>
<dbReference type="PANTHER" id="PTHR46732:SF8">
    <property type="entry name" value="ATP-DEPENDENT PROTEASE LA (LON) DOMAIN PROTEIN"/>
    <property type="match status" value="1"/>
</dbReference>
<dbReference type="InterPro" id="IPR003111">
    <property type="entry name" value="Lon_prtase_N"/>
</dbReference>
<name>I0IGS3_PHYMF</name>
<organism evidence="3 4">
    <name type="scientific">Phycisphaera mikurensis (strain NBRC 102666 / KCTC 22515 / FYK2301M01)</name>
    <dbReference type="NCBI Taxonomy" id="1142394"/>
    <lineage>
        <taxon>Bacteria</taxon>
        <taxon>Pseudomonadati</taxon>
        <taxon>Planctomycetota</taxon>
        <taxon>Phycisphaerae</taxon>
        <taxon>Phycisphaerales</taxon>
        <taxon>Phycisphaeraceae</taxon>
        <taxon>Phycisphaera</taxon>
    </lineage>
</organism>
<dbReference type="SUPFAM" id="SSF88697">
    <property type="entry name" value="PUA domain-like"/>
    <property type="match status" value="1"/>
</dbReference>
<dbReference type="OrthoDB" id="9806457at2"/>
<reference evidence="3 4" key="1">
    <citation type="submission" date="2012-02" db="EMBL/GenBank/DDBJ databases">
        <title>Complete genome sequence of Phycisphaera mikurensis NBRC 102666.</title>
        <authorList>
            <person name="Ankai A."/>
            <person name="Hosoyama A."/>
            <person name="Terui Y."/>
            <person name="Sekine M."/>
            <person name="Fukai R."/>
            <person name="Kato Y."/>
            <person name="Nakamura S."/>
            <person name="Yamada-Narita S."/>
            <person name="Kawakoshi A."/>
            <person name="Fukunaga Y."/>
            <person name="Yamazaki S."/>
            <person name="Fujita N."/>
        </authorList>
    </citation>
    <scope>NUCLEOTIDE SEQUENCE [LARGE SCALE GENOMIC DNA]</scope>
    <source>
        <strain evidence="4">NBRC 102666 / KCTC 22515 / FYK2301M01</strain>
    </source>
</reference>